<dbReference type="GO" id="GO:0007018">
    <property type="term" value="P:microtubule-based movement"/>
    <property type="evidence" value="ECO:0007669"/>
    <property type="project" value="InterPro"/>
</dbReference>
<feature type="non-terminal residue" evidence="4">
    <location>
        <position position="291"/>
    </location>
</feature>
<dbReference type="STRING" id="905079.L1JM21"/>
<dbReference type="PROSITE" id="PS50067">
    <property type="entry name" value="KINESIN_MOTOR_2"/>
    <property type="match status" value="1"/>
</dbReference>
<evidence type="ECO:0000313" key="4">
    <source>
        <dbReference type="EMBL" id="EKX49442.1"/>
    </source>
</evidence>
<dbReference type="InterPro" id="IPR036961">
    <property type="entry name" value="Kinesin_motor_dom_sf"/>
</dbReference>
<feature type="non-terminal residue" evidence="4">
    <location>
        <position position="1"/>
    </location>
</feature>
<keyword evidence="2" id="KW-0505">Motor protein</keyword>
<name>L1JM21_GUITC</name>
<comment type="similarity">
    <text evidence="2">Belongs to the TRAFAC class myosin-kinesin ATPase superfamily. Kinesin family.</text>
</comment>
<dbReference type="HOGENOM" id="CLU_001485_2_0_1"/>
<evidence type="ECO:0000259" key="3">
    <source>
        <dbReference type="PROSITE" id="PS50067"/>
    </source>
</evidence>
<dbReference type="OrthoDB" id="3176171at2759"/>
<keyword evidence="2" id="KW-0067">ATP-binding</keyword>
<evidence type="ECO:0000256" key="1">
    <source>
        <dbReference type="ARBA" id="ARBA00004229"/>
    </source>
</evidence>
<dbReference type="InterPro" id="IPR027417">
    <property type="entry name" value="P-loop_NTPase"/>
</dbReference>
<dbReference type="InterPro" id="IPR027640">
    <property type="entry name" value="Kinesin-like_fam"/>
</dbReference>
<dbReference type="PRINTS" id="PR00380">
    <property type="entry name" value="KINESINHEAVY"/>
</dbReference>
<dbReference type="Gene3D" id="3.40.850.10">
    <property type="entry name" value="Kinesin motor domain"/>
    <property type="match status" value="1"/>
</dbReference>
<evidence type="ECO:0000313" key="6">
    <source>
        <dbReference type="Proteomes" id="UP000011087"/>
    </source>
</evidence>
<dbReference type="GO" id="GO:0003777">
    <property type="term" value="F:microtubule motor activity"/>
    <property type="evidence" value="ECO:0007669"/>
    <property type="project" value="InterPro"/>
</dbReference>
<dbReference type="InterPro" id="IPR001752">
    <property type="entry name" value="Kinesin_motor_dom"/>
</dbReference>
<dbReference type="eggNOG" id="KOG4280">
    <property type="taxonomic scope" value="Eukaryota"/>
</dbReference>
<dbReference type="SUPFAM" id="SSF52540">
    <property type="entry name" value="P-loop containing nucleoside triphosphate hydrolases"/>
    <property type="match status" value="1"/>
</dbReference>
<organism evidence="4">
    <name type="scientific">Guillardia theta (strain CCMP2712)</name>
    <name type="common">Cryptophyte</name>
    <dbReference type="NCBI Taxonomy" id="905079"/>
    <lineage>
        <taxon>Eukaryota</taxon>
        <taxon>Cryptophyceae</taxon>
        <taxon>Pyrenomonadales</taxon>
        <taxon>Geminigeraceae</taxon>
        <taxon>Guillardia</taxon>
    </lineage>
</organism>
<sequence length="291" mass="31800">FNFESLAGPDSSQEEIFETVGREACEAFLDGFNAAIFAYGQTGSGKTHTMYGSLEEREGAGLIPRSLEFILGRMQQNFSGAQHVALRCCLLEIYNEQVIDLLVAESRPLQIRERMDDGVTFAEGACSPLVRSLSEALELLRGGIARRRVGATCANECSSRSHCILSLFLDVREEDKAKMVVKTSALHLVDLAGSERQNQSRSEGKRLKEANNINRSLSALGNVILSLGSGSRHIPYRDSKLTFLLRNSIGGNSKTFLIANVSNEPVNFGETISTLKFASSSSSSKLLARRN</sequence>
<evidence type="ECO:0000256" key="2">
    <source>
        <dbReference type="PROSITE-ProRule" id="PRU00283"/>
    </source>
</evidence>
<feature type="domain" description="Kinesin motor" evidence="3">
    <location>
        <begin position="1"/>
        <end position="284"/>
    </location>
</feature>
<dbReference type="RefSeq" id="XP_005836422.1">
    <property type="nucleotide sequence ID" value="XM_005836365.1"/>
</dbReference>
<feature type="binding site" evidence="2">
    <location>
        <begin position="40"/>
        <end position="47"/>
    </location>
    <ligand>
        <name>ATP</name>
        <dbReference type="ChEBI" id="CHEBI:30616"/>
    </ligand>
</feature>
<gene>
    <name evidence="4" type="ORF">GUITHDRAFT_60557</name>
</gene>
<dbReference type="EMBL" id="JH992982">
    <property type="protein sequence ID" value="EKX49442.1"/>
    <property type="molecule type" value="Genomic_DNA"/>
</dbReference>
<proteinExistence type="inferred from homology"/>
<dbReference type="AlphaFoldDB" id="L1JM21"/>
<dbReference type="GO" id="GO:0005524">
    <property type="term" value="F:ATP binding"/>
    <property type="evidence" value="ECO:0007669"/>
    <property type="project" value="UniProtKB-UniRule"/>
</dbReference>
<accession>L1JM21</accession>
<reference evidence="6" key="2">
    <citation type="submission" date="2012-11" db="EMBL/GenBank/DDBJ databases">
        <authorList>
            <person name="Kuo A."/>
            <person name="Curtis B.A."/>
            <person name="Tanifuji G."/>
            <person name="Burki F."/>
            <person name="Gruber A."/>
            <person name="Irimia M."/>
            <person name="Maruyama S."/>
            <person name="Arias M.C."/>
            <person name="Ball S.G."/>
            <person name="Gile G.H."/>
            <person name="Hirakawa Y."/>
            <person name="Hopkins J.F."/>
            <person name="Rensing S.A."/>
            <person name="Schmutz J."/>
            <person name="Symeonidi A."/>
            <person name="Elias M."/>
            <person name="Eveleigh R.J."/>
            <person name="Herman E.K."/>
            <person name="Klute M.J."/>
            <person name="Nakayama T."/>
            <person name="Obornik M."/>
            <person name="Reyes-Prieto A."/>
            <person name="Armbrust E.V."/>
            <person name="Aves S.J."/>
            <person name="Beiko R.G."/>
            <person name="Coutinho P."/>
            <person name="Dacks J.B."/>
            <person name="Durnford D.G."/>
            <person name="Fast N.M."/>
            <person name="Green B.R."/>
            <person name="Grisdale C."/>
            <person name="Hempe F."/>
            <person name="Henrissat B."/>
            <person name="Hoppner M.P."/>
            <person name="Ishida K.-I."/>
            <person name="Kim E."/>
            <person name="Koreny L."/>
            <person name="Kroth P.G."/>
            <person name="Liu Y."/>
            <person name="Malik S.-B."/>
            <person name="Maier U.G."/>
            <person name="McRose D."/>
            <person name="Mock T."/>
            <person name="Neilson J.A."/>
            <person name="Onodera N.T."/>
            <person name="Poole A.M."/>
            <person name="Pritham E.J."/>
            <person name="Richards T.A."/>
            <person name="Rocap G."/>
            <person name="Roy S.W."/>
            <person name="Sarai C."/>
            <person name="Schaack S."/>
            <person name="Shirato S."/>
            <person name="Slamovits C.H."/>
            <person name="Spencer D.F."/>
            <person name="Suzuki S."/>
            <person name="Worden A.Z."/>
            <person name="Zauner S."/>
            <person name="Barry K."/>
            <person name="Bell C."/>
            <person name="Bharti A.K."/>
            <person name="Crow J.A."/>
            <person name="Grimwood J."/>
            <person name="Kramer R."/>
            <person name="Lindquist E."/>
            <person name="Lucas S."/>
            <person name="Salamov A."/>
            <person name="McFadden G.I."/>
            <person name="Lane C.E."/>
            <person name="Keeling P.J."/>
            <person name="Gray M.W."/>
            <person name="Grigoriev I.V."/>
            <person name="Archibald J.M."/>
        </authorList>
    </citation>
    <scope>NUCLEOTIDE SEQUENCE</scope>
    <source>
        <strain evidence="6">CCMP2712</strain>
    </source>
</reference>
<reference evidence="5" key="3">
    <citation type="submission" date="2015-06" db="UniProtKB">
        <authorList>
            <consortium name="EnsemblProtists"/>
        </authorList>
    </citation>
    <scope>IDENTIFICATION</scope>
</reference>
<dbReference type="Proteomes" id="UP000011087">
    <property type="component" value="Unassembled WGS sequence"/>
</dbReference>
<dbReference type="PANTHER" id="PTHR47968">
    <property type="entry name" value="CENTROMERE PROTEIN E"/>
    <property type="match status" value="1"/>
</dbReference>
<dbReference type="EnsemblProtists" id="EKX49442">
    <property type="protein sequence ID" value="EKX49442"/>
    <property type="gene ID" value="GUITHDRAFT_60557"/>
</dbReference>
<dbReference type="KEGG" id="gtt:GUITHDRAFT_60557"/>
<dbReference type="GO" id="GO:0009507">
    <property type="term" value="C:chloroplast"/>
    <property type="evidence" value="ECO:0007669"/>
    <property type="project" value="UniProtKB-SubCell"/>
</dbReference>
<dbReference type="GO" id="GO:0008017">
    <property type="term" value="F:microtubule binding"/>
    <property type="evidence" value="ECO:0007669"/>
    <property type="project" value="InterPro"/>
</dbReference>
<dbReference type="Pfam" id="PF00225">
    <property type="entry name" value="Kinesin"/>
    <property type="match status" value="1"/>
</dbReference>
<dbReference type="PANTHER" id="PTHR47968:SF64">
    <property type="entry name" value="KINESIN-LIKE PROTEIN KIN-12B"/>
    <property type="match status" value="1"/>
</dbReference>
<dbReference type="CDD" id="cd00106">
    <property type="entry name" value="KISc"/>
    <property type="match status" value="1"/>
</dbReference>
<dbReference type="PaxDb" id="55529-EKX49442"/>
<protein>
    <recommendedName>
        <fullName evidence="3">Kinesin motor domain-containing protein</fullName>
    </recommendedName>
</protein>
<keyword evidence="6" id="KW-1185">Reference proteome</keyword>
<dbReference type="SMART" id="SM00129">
    <property type="entry name" value="KISc"/>
    <property type="match status" value="1"/>
</dbReference>
<dbReference type="GeneID" id="17306121"/>
<evidence type="ECO:0000313" key="5">
    <source>
        <dbReference type="EnsemblProtists" id="EKX49442"/>
    </source>
</evidence>
<keyword evidence="2" id="KW-0547">Nucleotide-binding</keyword>
<comment type="subcellular location">
    <subcellularLocation>
        <location evidence="1">Plastid</location>
        <location evidence="1">Chloroplast</location>
    </subcellularLocation>
</comment>
<dbReference type="OMA" id="GESKLTH"/>
<reference evidence="4 6" key="1">
    <citation type="journal article" date="2012" name="Nature">
        <title>Algal genomes reveal evolutionary mosaicism and the fate of nucleomorphs.</title>
        <authorList>
            <consortium name="DOE Joint Genome Institute"/>
            <person name="Curtis B.A."/>
            <person name="Tanifuji G."/>
            <person name="Burki F."/>
            <person name="Gruber A."/>
            <person name="Irimia M."/>
            <person name="Maruyama S."/>
            <person name="Arias M.C."/>
            <person name="Ball S.G."/>
            <person name="Gile G.H."/>
            <person name="Hirakawa Y."/>
            <person name="Hopkins J.F."/>
            <person name="Kuo A."/>
            <person name="Rensing S.A."/>
            <person name="Schmutz J."/>
            <person name="Symeonidi A."/>
            <person name="Elias M."/>
            <person name="Eveleigh R.J."/>
            <person name="Herman E.K."/>
            <person name="Klute M.J."/>
            <person name="Nakayama T."/>
            <person name="Obornik M."/>
            <person name="Reyes-Prieto A."/>
            <person name="Armbrust E.V."/>
            <person name="Aves S.J."/>
            <person name="Beiko R.G."/>
            <person name="Coutinho P."/>
            <person name="Dacks J.B."/>
            <person name="Durnford D.G."/>
            <person name="Fast N.M."/>
            <person name="Green B.R."/>
            <person name="Grisdale C.J."/>
            <person name="Hempel F."/>
            <person name="Henrissat B."/>
            <person name="Hoppner M.P."/>
            <person name="Ishida K."/>
            <person name="Kim E."/>
            <person name="Koreny L."/>
            <person name="Kroth P.G."/>
            <person name="Liu Y."/>
            <person name="Malik S.B."/>
            <person name="Maier U.G."/>
            <person name="McRose D."/>
            <person name="Mock T."/>
            <person name="Neilson J.A."/>
            <person name="Onodera N.T."/>
            <person name="Poole A.M."/>
            <person name="Pritham E.J."/>
            <person name="Richards T.A."/>
            <person name="Rocap G."/>
            <person name="Roy S.W."/>
            <person name="Sarai C."/>
            <person name="Schaack S."/>
            <person name="Shirato S."/>
            <person name="Slamovits C.H."/>
            <person name="Spencer D.F."/>
            <person name="Suzuki S."/>
            <person name="Worden A.Z."/>
            <person name="Zauner S."/>
            <person name="Barry K."/>
            <person name="Bell C."/>
            <person name="Bharti A.K."/>
            <person name="Crow J.A."/>
            <person name="Grimwood J."/>
            <person name="Kramer R."/>
            <person name="Lindquist E."/>
            <person name="Lucas S."/>
            <person name="Salamov A."/>
            <person name="McFadden G.I."/>
            <person name="Lane C.E."/>
            <person name="Keeling P.J."/>
            <person name="Gray M.W."/>
            <person name="Grigoriev I.V."/>
            <person name="Archibald J.M."/>
        </authorList>
    </citation>
    <scope>NUCLEOTIDE SEQUENCE</scope>
    <source>
        <strain evidence="4 6">CCMP2712</strain>
    </source>
</reference>